<keyword evidence="3 9" id="KW-0813">Transport</keyword>
<dbReference type="OrthoDB" id="2161at2759"/>
<dbReference type="PROSITE" id="PS50920">
    <property type="entry name" value="SOLCAR"/>
    <property type="match status" value="2"/>
</dbReference>
<proteinExistence type="inferred from homology"/>
<dbReference type="EMBL" id="NBCO01000029">
    <property type="protein sequence ID" value="ORC86278.1"/>
    <property type="molecule type" value="Genomic_DNA"/>
</dbReference>
<evidence type="ECO:0000313" key="12">
    <source>
        <dbReference type="Proteomes" id="UP000192257"/>
    </source>
</evidence>
<feature type="repeat" description="Solcar" evidence="8">
    <location>
        <begin position="35"/>
        <end position="130"/>
    </location>
</feature>
<keyword evidence="7 8" id="KW-0472">Membrane</keyword>
<comment type="similarity">
    <text evidence="2 9">Belongs to the mitochondrial carrier (TC 2.A.29) family.</text>
</comment>
<evidence type="ECO:0000256" key="10">
    <source>
        <dbReference type="SAM" id="Phobius"/>
    </source>
</evidence>
<dbReference type="AlphaFoldDB" id="A0A1X0NP33"/>
<dbReference type="RefSeq" id="XP_028880344.1">
    <property type="nucleotide sequence ID" value="XM_029028317.1"/>
</dbReference>
<name>A0A1X0NP33_9TRYP</name>
<dbReference type="PANTHER" id="PTHR45683">
    <property type="entry name" value="MITOCHONDRIAL NICOTINAMIDE ADENINE DINUCLEOTIDE TRANSPORTER 1-RELATED-RELATED"/>
    <property type="match status" value="1"/>
</dbReference>
<dbReference type="GO" id="GO:0016020">
    <property type="term" value="C:membrane"/>
    <property type="evidence" value="ECO:0007669"/>
    <property type="project" value="UniProtKB-SubCell"/>
</dbReference>
<evidence type="ECO:0000256" key="9">
    <source>
        <dbReference type="RuleBase" id="RU000488"/>
    </source>
</evidence>
<keyword evidence="4 8" id="KW-0812">Transmembrane</keyword>
<evidence type="ECO:0000256" key="6">
    <source>
        <dbReference type="ARBA" id="ARBA00022989"/>
    </source>
</evidence>
<evidence type="ECO:0000256" key="4">
    <source>
        <dbReference type="ARBA" id="ARBA00022692"/>
    </source>
</evidence>
<keyword evidence="12" id="KW-1185">Reference proteome</keyword>
<protein>
    <submittedName>
        <fullName evidence="11">ADP/ATP translocase</fullName>
    </submittedName>
</protein>
<comment type="caution">
    <text evidence="11">The sequence shown here is derived from an EMBL/GenBank/DDBJ whole genome shotgun (WGS) entry which is preliminary data.</text>
</comment>
<dbReference type="InterPro" id="IPR023395">
    <property type="entry name" value="MCP_dom_sf"/>
</dbReference>
<accession>A0A1X0NP33</accession>
<dbReference type="Gene3D" id="1.50.40.10">
    <property type="entry name" value="Mitochondrial carrier domain"/>
    <property type="match status" value="1"/>
</dbReference>
<dbReference type="GO" id="GO:0055085">
    <property type="term" value="P:transmembrane transport"/>
    <property type="evidence" value="ECO:0007669"/>
    <property type="project" value="InterPro"/>
</dbReference>
<dbReference type="GeneID" id="39988097"/>
<evidence type="ECO:0000313" key="11">
    <source>
        <dbReference type="EMBL" id="ORC86278.1"/>
    </source>
</evidence>
<keyword evidence="6 10" id="KW-1133">Transmembrane helix</keyword>
<evidence type="ECO:0000256" key="3">
    <source>
        <dbReference type="ARBA" id="ARBA00022448"/>
    </source>
</evidence>
<evidence type="ECO:0000256" key="7">
    <source>
        <dbReference type="ARBA" id="ARBA00023136"/>
    </source>
</evidence>
<dbReference type="InterPro" id="IPR018108">
    <property type="entry name" value="MCP_transmembrane"/>
</dbReference>
<dbReference type="SUPFAM" id="SSF103506">
    <property type="entry name" value="Mitochondrial carrier"/>
    <property type="match status" value="1"/>
</dbReference>
<evidence type="ECO:0000256" key="2">
    <source>
        <dbReference type="ARBA" id="ARBA00006375"/>
    </source>
</evidence>
<reference evidence="11 12" key="1">
    <citation type="submission" date="2017-03" db="EMBL/GenBank/DDBJ databases">
        <title>An alternative strategy for trypanosome survival in the mammalian bloodstream revealed through genome and transcriptome analysis of the ubiquitous bovine parasite Trypanosoma (Megatrypanum) theileri.</title>
        <authorList>
            <person name="Kelly S."/>
            <person name="Ivens A."/>
            <person name="Mott A."/>
            <person name="O'Neill E."/>
            <person name="Emms D."/>
            <person name="Macleod O."/>
            <person name="Voorheis P."/>
            <person name="Matthews J."/>
            <person name="Matthews K."/>
            <person name="Carrington M."/>
        </authorList>
    </citation>
    <scope>NUCLEOTIDE SEQUENCE [LARGE SCALE GENOMIC DNA]</scope>
    <source>
        <strain evidence="11">Edinburgh</strain>
    </source>
</reference>
<dbReference type="VEuPathDB" id="TriTrypDB:TM35_000291600"/>
<feature type="repeat" description="Solcar" evidence="8">
    <location>
        <begin position="257"/>
        <end position="342"/>
    </location>
</feature>
<keyword evidence="5" id="KW-0677">Repeat</keyword>
<feature type="transmembrane region" description="Helical" evidence="10">
    <location>
        <begin position="259"/>
        <end position="277"/>
    </location>
</feature>
<evidence type="ECO:0000256" key="8">
    <source>
        <dbReference type="PROSITE-ProRule" id="PRU00282"/>
    </source>
</evidence>
<evidence type="ECO:0000256" key="1">
    <source>
        <dbReference type="ARBA" id="ARBA00004141"/>
    </source>
</evidence>
<organism evidence="11 12">
    <name type="scientific">Trypanosoma theileri</name>
    <dbReference type="NCBI Taxonomy" id="67003"/>
    <lineage>
        <taxon>Eukaryota</taxon>
        <taxon>Discoba</taxon>
        <taxon>Euglenozoa</taxon>
        <taxon>Kinetoplastea</taxon>
        <taxon>Metakinetoplastina</taxon>
        <taxon>Trypanosomatida</taxon>
        <taxon>Trypanosomatidae</taxon>
        <taxon>Trypanosoma</taxon>
    </lineage>
</organism>
<sequence length="342" mass="37998">MSEKQTVAVDLPPHQPDDPDYYLEEVAQQNAGSDSLSIPVSLGINMAFLITMNTLQAPVNRVFLLQCVEGKLIQNGRLPREGFGGIRGCVYYIVRKEGFLGLFRGCLTDMIYSSISYVAQVLVATGISQIQRRLVLISWPAALMWGFAAPGLRLLITAPIVEYKNTVMCNYVADIVAPNESETISEGEVEEAYLYSSAREAATAVKSRFGWKGLHFNGVDVDIASVYVQSLTTQLLGIFVVPSVIRIFQQHITQPGKQVAAVITMGLGVRLLCGVIFQPFQVIRARMGLLSTKEVQKRKKNPWFWHHAKEIVRQDGVTALWSGLRLRFLRDMGGVLFDAVFL</sequence>
<gene>
    <name evidence="11" type="ORF">TM35_000291600</name>
</gene>
<dbReference type="GO" id="GO:0006862">
    <property type="term" value="P:nucleotide transport"/>
    <property type="evidence" value="ECO:0007669"/>
    <property type="project" value="InterPro"/>
</dbReference>
<evidence type="ECO:0000256" key="5">
    <source>
        <dbReference type="ARBA" id="ARBA00022737"/>
    </source>
</evidence>
<comment type="subcellular location">
    <subcellularLocation>
        <location evidence="1">Membrane</location>
        <topology evidence="1">Multi-pass membrane protein</topology>
    </subcellularLocation>
</comment>
<dbReference type="Pfam" id="PF00153">
    <property type="entry name" value="Mito_carr"/>
    <property type="match status" value="2"/>
</dbReference>
<dbReference type="Proteomes" id="UP000192257">
    <property type="component" value="Unassembled WGS sequence"/>
</dbReference>
<dbReference type="InterPro" id="IPR044712">
    <property type="entry name" value="SLC25A32-like"/>
</dbReference>